<name>A0ABU4GFV3_9CLOT</name>
<dbReference type="NCBIfam" id="TIGR02384">
    <property type="entry name" value="RelB_DinJ"/>
    <property type="match status" value="1"/>
</dbReference>
<keyword evidence="2" id="KW-1277">Toxin-antitoxin system</keyword>
<dbReference type="PANTHER" id="PTHR38781">
    <property type="entry name" value="ANTITOXIN DINJ-RELATED"/>
    <property type="match status" value="1"/>
</dbReference>
<dbReference type="Proteomes" id="UP001276854">
    <property type="component" value="Unassembled WGS sequence"/>
</dbReference>
<evidence type="ECO:0000256" key="1">
    <source>
        <dbReference type="ARBA" id="ARBA00010562"/>
    </source>
</evidence>
<dbReference type="InterPro" id="IPR013321">
    <property type="entry name" value="Arc_rbn_hlx_hlx"/>
</dbReference>
<evidence type="ECO:0000313" key="4">
    <source>
        <dbReference type="Proteomes" id="UP001276854"/>
    </source>
</evidence>
<evidence type="ECO:0000313" key="3">
    <source>
        <dbReference type="EMBL" id="MDW2796490.1"/>
    </source>
</evidence>
<dbReference type="InterPro" id="IPR007337">
    <property type="entry name" value="RelB/DinJ"/>
</dbReference>
<gene>
    <name evidence="3" type="ORF">RZO55_02700</name>
</gene>
<accession>A0ABU4GFV3</accession>
<dbReference type="Pfam" id="PF04221">
    <property type="entry name" value="RelB"/>
    <property type="match status" value="1"/>
</dbReference>
<organism evidence="3 4">
    <name type="scientific">Clostridium boliviensis</name>
    <dbReference type="NCBI Taxonomy" id="318465"/>
    <lineage>
        <taxon>Bacteria</taxon>
        <taxon>Bacillati</taxon>
        <taxon>Bacillota</taxon>
        <taxon>Clostridia</taxon>
        <taxon>Eubacteriales</taxon>
        <taxon>Clostridiaceae</taxon>
        <taxon>Clostridium</taxon>
    </lineage>
</organism>
<keyword evidence="4" id="KW-1185">Reference proteome</keyword>
<dbReference type="Gene3D" id="1.10.1220.10">
    <property type="entry name" value="Met repressor-like"/>
    <property type="match status" value="1"/>
</dbReference>
<reference evidence="3 4" key="1">
    <citation type="submission" date="2023-10" db="EMBL/GenBank/DDBJ databases">
        <title>A novel Glycoside Hydrolase 43-Like Enzyme from Clostrdium boliviensis is an Endo-xylanase, and a Candidate for Xylooligosaccharides Production from Different Xylan Substrates.</title>
        <authorList>
            <person name="Alvarez M.T."/>
            <person name="Rocabado-Villegas L.R."/>
            <person name="Salas-Veizaga D.M."/>
            <person name="Linares-Pasten J.A."/>
            <person name="Gudmundsdottir E.E."/>
            <person name="Hreggvidsson G.O."/>
            <person name="Adlercreutz P."/>
            <person name="Nordberg Karlsson E."/>
        </authorList>
    </citation>
    <scope>NUCLEOTIDE SEQUENCE [LARGE SCALE GENOMIC DNA]</scope>
    <source>
        <strain evidence="3 4">E-1</strain>
    </source>
</reference>
<sequence>MAQINIRMDDNLKEDAEKLFNALGLNISSAVNIFISQAVREGGLPFAVTTRAGNDPFYSDENMARLRRSIERMETTGGTIHEVPLDD</sequence>
<protein>
    <submittedName>
        <fullName evidence="3">Type II toxin-antitoxin system RelB/DinJ family antitoxin</fullName>
    </submittedName>
</protein>
<evidence type="ECO:0000256" key="2">
    <source>
        <dbReference type="ARBA" id="ARBA00022649"/>
    </source>
</evidence>
<proteinExistence type="inferred from homology"/>
<comment type="caution">
    <text evidence="3">The sequence shown here is derived from an EMBL/GenBank/DDBJ whole genome shotgun (WGS) entry which is preliminary data.</text>
</comment>
<dbReference type="PANTHER" id="PTHR38781:SF1">
    <property type="entry name" value="ANTITOXIN DINJ-RELATED"/>
    <property type="match status" value="1"/>
</dbReference>
<dbReference type="EMBL" id="JAWONS010000058">
    <property type="protein sequence ID" value="MDW2796490.1"/>
    <property type="molecule type" value="Genomic_DNA"/>
</dbReference>
<comment type="similarity">
    <text evidence="1">Belongs to the RelB/DinJ antitoxin family.</text>
</comment>